<dbReference type="SUPFAM" id="SSF55194">
    <property type="entry name" value="Ribosome recycling factor, RRF"/>
    <property type="match status" value="1"/>
</dbReference>
<organism evidence="5 6">
    <name type="scientific">Cylindrotheca closterium</name>
    <dbReference type="NCBI Taxonomy" id="2856"/>
    <lineage>
        <taxon>Eukaryota</taxon>
        <taxon>Sar</taxon>
        <taxon>Stramenopiles</taxon>
        <taxon>Ochrophyta</taxon>
        <taxon>Bacillariophyta</taxon>
        <taxon>Bacillariophyceae</taxon>
        <taxon>Bacillariophycidae</taxon>
        <taxon>Bacillariales</taxon>
        <taxon>Bacillariaceae</taxon>
        <taxon>Cylindrotheca</taxon>
    </lineage>
</organism>
<dbReference type="PANTHER" id="PTHR20982:SF3">
    <property type="entry name" value="MITOCHONDRIAL RIBOSOME RECYCLING FACTOR PSEUDO 1"/>
    <property type="match status" value="1"/>
</dbReference>
<protein>
    <recommendedName>
        <fullName evidence="4">Ribosome recycling factor domain-containing protein</fullName>
    </recommendedName>
</protein>
<dbReference type="Gene3D" id="3.30.1360.40">
    <property type="match status" value="1"/>
</dbReference>
<feature type="domain" description="Ribosome recycling factor" evidence="4">
    <location>
        <begin position="169"/>
        <end position="334"/>
    </location>
</feature>
<proteinExistence type="inferred from homology"/>
<evidence type="ECO:0000313" key="5">
    <source>
        <dbReference type="EMBL" id="CAJ1942272.1"/>
    </source>
</evidence>
<feature type="compositionally biased region" description="Basic and acidic residues" evidence="3">
    <location>
        <begin position="78"/>
        <end position="95"/>
    </location>
</feature>
<evidence type="ECO:0000313" key="6">
    <source>
        <dbReference type="Proteomes" id="UP001295423"/>
    </source>
</evidence>
<evidence type="ECO:0000259" key="4">
    <source>
        <dbReference type="Pfam" id="PF01765"/>
    </source>
</evidence>
<keyword evidence="2" id="KW-0648">Protein biosynthesis</keyword>
<sequence length="336" mass="37387">MTSRRLILDTLLKRRLSVFENSASRSLSCIANNGNFASNIPTTQLTSSPLNLAFHGPQSTIIGARRFKHASKMGHHLETLDELAHEPEREAAEEKRKKKKERKANKKKGKAAAPAQEELEDDDDDDDFDFDDDEDMEEEEVIGEDGEVEITLPDPSDVKRRMMNVVGRFEEALKSIRGAEPSPEIFDDLMVDAYGSMTPLKAIGQVVIVSPTLAQITCFDPMIAKNAAKAVQLALELNPQVEEGGNIKVPLPRMSLEVREQTAKQLNKRSEACRQRIRQVRRKAMDKVKKGKDGKIPGVSKDDAFANAKEIESVTESAMDSLKSLVDKKTDSIMNV</sequence>
<comment type="similarity">
    <text evidence="1">Belongs to the RRF family.</text>
</comment>
<dbReference type="InterPro" id="IPR002661">
    <property type="entry name" value="Ribosome_recyc_fac"/>
</dbReference>
<feature type="region of interest" description="Disordered" evidence="3">
    <location>
        <begin position="78"/>
        <end position="142"/>
    </location>
</feature>
<dbReference type="PANTHER" id="PTHR20982">
    <property type="entry name" value="RIBOSOME RECYCLING FACTOR"/>
    <property type="match status" value="1"/>
</dbReference>
<dbReference type="GO" id="GO:0006412">
    <property type="term" value="P:translation"/>
    <property type="evidence" value="ECO:0007669"/>
    <property type="project" value="UniProtKB-KW"/>
</dbReference>
<comment type="caution">
    <text evidence="5">The sequence shown here is derived from an EMBL/GenBank/DDBJ whole genome shotgun (WGS) entry which is preliminary data.</text>
</comment>
<evidence type="ECO:0000256" key="1">
    <source>
        <dbReference type="ARBA" id="ARBA00005912"/>
    </source>
</evidence>
<gene>
    <name evidence="5" type="ORF">CYCCA115_LOCUS7864</name>
</gene>
<evidence type="ECO:0000256" key="3">
    <source>
        <dbReference type="SAM" id="MobiDB-lite"/>
    </source>
</evidence>
<dbReference type="GO" id="GO:0043023">
    <property type="term" value="F:ribosomal large subunit binding"/>
    <property type="evidence" value="ECO:0007669"/>
    <property type="project" value="TreeGrafter"/>
</dbReference>
<dbReference type="EMBL" id="CAKOGP040001112">
    <property type="protein sequence ID" value="CAJ1942272.1"/>
    <property type="molecule type" value="Genomic_DNA"/>
</dbReference>
<reference evidence="5" key="1">
    <citation type="submission" date="2023-08" db="EMBL/GenBank/DDBJ databases">
        <authorList>
            <person name="Audoor S."/>
            <person name="Bilcke G."/>
        </authorList>
    </citation>
    <scope>NUCLEOTIDE SEQUENCE</scope>
</reference>
<evidence type="ECO:0000256" key="2">
    <source>
        <dbReference type="ARBA" id="ARBA00022917"/>
    </source>
</evidence>
<feature type="compositionally biased region" description="Acidic residues" evidence="3">
    <location>
        <begin position="117"/>
        <end position="142"/>
    </location>
</feature>
<dbReference type="Gene3D" id="1.10.132.20">
    <property type="entry name" value="Ribosome-recycling factor"/>
    <property type="match status" value="1"/>
</dbReference>
<dbReference type="Proteomes" id="UP001295423">
    <property type="component" value="Unassembled WGS sequence"/>
</dbReference>
<dbReference type="AlphaFoldDB" id="A0AAD2CQS8"/>
<dbReference type="Pfam" id="PF01765">
    <property type="entry name" value="RRF"/>
    <property type="match status" value="1"/>
</dbReference>
<dbReference type="InterPro" id="IPR023584">
    <property type="entry name" value="Ribosome_recyc_fac_dom"/>
</dbReference>
<keyword evidence="6" id="KW-1185">Reference proteome</keyword>
<name>A0AAD2CQS8_9STRA</name>
<accession>A0AAD2CQS8</accession>
<feature type="compositionally biased region" description="Basic residues" evidence="3">
    <location>
        <begin position="96"/>
        <end position="110"/>
    </location>
</feature>
<dbReference type="InterPro" id="IPR036191">
    <property type="entry name" value="RRF_sf"/>
</dbReference>
<dbReference type="GO" id="GO:0005739">
    <property type="term" value="C:mitochondrion"/>
    <property type="evidence" value="ECO:0007669"/>
    <property type="project" value="TreeGrafter"/>
</dbReference>